<dbReference type="EMBL" id="ML143386">
    <property type="protein sequence ID" value="TBU35784.1"/>
    <property type="molecule type" value="Genomic_DNA"/>
</dbReference>
<evidence type="ECO:0000313" key="1">
    <source>
        <dbReference type="EMBL" id="TBU35784.1"/>
    </source>
</evidence>
<sequence>MLLLRPFTIHQNLTNMVPSCCRMLSDPFAAGSTYDLTPCRPRPSKKLFPVTRRSPTSAPSQCTLRATPIPLSIVVHNDFSAPSAPAVCVFSYVPLTRLFVATFGAFTCRNFSSGGIAAAVPGIKLNGRGSKLVQMHRTGAGATLKKSPCQFLPPWKVVCIEFMRQTSWRLSD</sequence>
<dbReference type="AlphaFoldDB" id="A0A4Q9N551"/>
<proteinExistence type="predicted"/>
<protein>
    <submittedName>
        <fullName evidence="1">Uncharacterized protein</fullName>
    </submittedName>
</protein>
<name>A0A4Q9N551_9APHY</name>
<reference evidence="1" key="1">
    <citation type="submission" date="2019-01" db="EMBL/GenBank/DDBJ databases">
        <title>Draft genome sequences of three monokaryotic isolates of the white-rot basidiomycete fungus Dichomitus squalens.</title>
        <authorList>
            <consortium name="DOE Joint Genome Institute"/>
            <person name="Lopez S.C."/>
            <person name="Andreopoulos B."/>
            <person name="Pangilinan J."/>
            <person name="Lipzen A."/>
            <person name="Riley R."/>
            <person name="Ahrendt S."/>
            <person name="Ng V."/>
            <person name="Barry K."/>
            <person name="Daum C."/>
            <person name="Grigoriev I.V."/>
            <person name="Hilden K.S."/>
            <person name="Makela M.R."/>
            <person name="de Vries R.P."/>
        </authorList>
    </citation>
    <scope>NUCLEOTIDE SEQUENCE [LARGE SCALE GENOMIC DNA]</scope>
    <source>
        <strain evidence="1">OM18370.1</strain>
    </source>
</reference>
<dbReference type="Proteomes" id="UP000292957">
    <property type="component" value="Unassembled WGS sequence"/>
</dbReference>
<gene>
    <name evidence="1" type="ORF">BD311DRAFT_744592</name>
</gene>
<organism evidence="1">
    <name type="scientific">Dichomitus squalens</name>
    <dbReference type="NCBI Taxonomy" id="114155"/>
    <lineage>
        <taxon>Eukaryota</taxon>
        <taxon>Fungi</taxon>
        <taxon>Dikarya</taxon>
        <taxon>Basidiomycota</taxon>
        <taxon>Agaricomycotina</taxon>
        <taxon>Agaricomycetes</taxon>
        <taxon>Polyporales</taxon>
        <taxon>Polyporaceae</taxon>
        <taxon>Dichomitus</taxon>
    </lineage>
</organism>
<accession>A0A4Q9N551</accession>